<dbReference type="Gene3D" id="3.50.30.10">
    <property type="entry name" value="Phosphohistidine domain"/>
    <property type="match status" value="1"/>
</dbReference>
<dbReference type="GO" id="GO:0016772">
    <property type="term" value="F:transferase activity, transferring phosphorus-containing groups"/>
    <property type="evidence" value="ECO:0007669"/>
    <property type="project" value="InterPro"/>
</dbReference>
<reference evidence="4" key="1">
    <citation type="submission" date="2016-10" db="EMBL/GenBank/DDBJ databases">
        <authorList>
            <person name="Varghese N."/>
            <person name="Submissions S."/>
        </authorList>
    </citation>
    <scope>NUCLEOTIDE SEQUENCE [LARGE SCALE GENOMIC DNA]</scope>
    <source>
        <strain evidence="4">DSM 44498</strain>
    </source>
</reference>
<organism evidence="3 4">
    <name type="scientific">Rhodococcus koreensis</name>
    <dbReference type="NCBI Taxonomy" id="99653"/>
    <lineage>
        <taxon>Bacteria</taxon>
        <taxon>Bacillati</taxon>
        <taxon>Actinomycetota</taxon>
        <taxon>Actinomycetes</taxon>
        <taxon>Mycobacteriales</taxon>
        <taxon>Nocardiaceae</taxon>
        <taxon>Rhodococcus</taxon>
    </lineage>
</organism>
<dbReference type="AlphaFoldDB" id="A0A1H4WHH9"/>
<keyword evidence="4" id="KW-1185">Reference proteome</keyword>
<protein>
    <submittedName>
        <fullName evidence="3">PEP-utilising enzyme, mobile domain</fullName>
    </submittedName>
</protein>
<feature type="region of interest" description="Disordered" evidence="1">
    <location>
        <begin position="86"/>
        <end position="105"/>
    </location>
</feature>
<evidence type="ECO:0000313" key="3">
    <source>
        <dbReference type="EMBL" id="SEC92776.1"/>
    </source>
</evidence>
<evidence type="ECO:0000259" key="2">
    <source>
        <dbReference type="Pfam" id="PF00391"/>
    </source>
</evidence>
<proteinExistence type="predicted"/>
<dbReference type="Proteomes" id="UP000183561">
    <property type="component" value="Unassembled WGS sequence"/>
</dbReference>
<gene>
    <name evidence="3" type="ORF">SAMN04490239_6016</name>
</gene>
<dbReference type="InterPro" id="IPR036637">
    <property type="entry name" value="Phosphohistidine_dom_sf"/>
</dbReference>
<evidence type="ECO:0000313" key="4">
    <source>
        <dbReference type="Proteomes" id="UP000183561"/>
    </source>
</evidence>
<dbReference type="SUPFAM" id="SSF52009">
    <property type="entry name" value="Phosphohistidine domain"/>
    <property type="match status" value="1"/>
</dbReference>
<name>A0A1H4WHH9_9NOCA</name>
<evidence type="ECO:0000256" key="1">
    <source>
        <dbReference type="SAM" id="MobiDB-lite"/>
    </source>
</evidence>
<dbReference type="InterPro" id="IPR008279">
    <property type="entry name" value="PEP-util_enz_mobile_dom"/>
</dbReference>
<accession>A0A1H4WHH9</accession>
<feature type="domain" description="PEP-utilising enzyme mobile" evidence="2">
    <location>
        <begin position="144"/>
        <end position="209"/>
    </location>
</feature>
<sequence>MSDSVVTPPKWGSTEMLPLPGRFNTAVRSLAAQRFAATGERWKDSVFEREFEIFSVEDARAIEQEALDSGYRFEYSATVSLESEPHKYKRTDREAREFSEDRDSDGRRHVGIGDNVIKKSQTVIGPVALISAVEQVMEFLTDGIPPGTIAVIDDSGGTLTAPIIEGFAGVICLGGTVRSHLGILAREYDVPTLMNCKINDLKNGDLVELEVTAAPPAADAYETGDTGHARIWLIESES</sequence>
<dbReference type="EMBL" id="FNSV01000005">
    <property type="protein sequence ID" value="SEC92776.1"/>
    <property type="molecule type" value="Genomic_DNA"/>
</dbReference>
<dbReference type="Pfam" id="PF00391">
    <property type="entry name" value="PEP-utilizers"/>
    <property type="match status" value="1"/>
</dbReference>